<dbReference type="InterPro" id="IPR036291">
    <property type="entry name" value="NAD(P)-bd_dom_sf"/>
</dbReference>
<keyword evidence="1" id="KW-0521">NADP</keyword>
<proteinExistence type="predicted"/>
<dbReference type="InterPro" id="IPR014189">
    <property type="entry name" value="Quinone_OxRdtase_PIG3"/>
</dbReference>
<dbReference type="InterPro" id="IPR013149">
    <property type="entry name" value="ADH-like_C"/>
</dbReference>
<dbReference type="Proteomes" id="UP000604241">
    <property type="component" value="Unassembled WGS sequence"/>
</dbReference>
<gene>
    <name evidence="4" type="ORF">H9657_12270</name>
</gene>
<dbReference type="Gene3D" id="3.40.50.720">
    <property type="entry name" value="NAD(P)-binding Rossmann-like Domain"/>
    <property type="match status" value="1"/>
</dbReference>
<feature type="domain" description="Enoyl reductase (ER)" evidence="3">
    <location>
        <begin position="10"/>
        <end position="332"/>
    </location>
</feature>
<evidence type="ECO:0000313" key="4">
    <source>
        <dbReference type="EMBL" id="MBD7919047.1"/>
    </source>
</evidence>
<protein>
    <submittedName>
        <fullName evidence="4">NAD(P)H-quinone oxidoreductase</fullName>
    </submittedName>
</protein>
<evidence type="ECO:0000256" key="1">
    <source>
        <dbReference type="ARBA" id="ARBA00022857"/>
    </source>
</evidence>
<keyword evidence="5" id="KW-1185">Reference proteome</keyword>
<dbReference type="PANTHER" id="PTHR48106">
    <property type="entry name" value="QUINONE OXIDOREDUCTASE PIG3-RELATED"/>
    <property type="match status" value="1"/>
</dbReference>
<evidence type="ECO:0000259" key="3">
    <source>
        <dbReference type="SMART" id="SM00829"/>
    </source>
</evidence>
<reference evidence="4 5" key="1">
    <citation type="submission" date="2020-08" db="EMBL/GenBank/DDBJ databases">
        <title>A Genomic Blueprint of the Chicken Gut Microbiome.</title>
        <authorList>
            <person name="Gilroy R."/>
            <person name="Ravi A."/>
            <person name="Getino M."/>
            <person name="Pursley I."/>
            <person name="Horton D.L."/>
            <person name="Alikhan N.-F."/>
            <person name="Baker D."/>
            <person name="Gharbi K."/>
            <person name="Hall N."/>
            <person name="Watson M."/>
            <person name="Adriaenssens E.M."/>
            <person name="Foster-Nyarko E."/>
            <person name="Jarju S."/>
            <person name="Secka A."/>
            <person name="Antonio M."/>
            <person name="Oren A."/>
            <person name="Chaudhuri R."/>
            <person name="La Ragione R.M."/>
            <person name="Hildebrand F."/>
            <person name="Pallen M.J."/>
        </authorList>
    </citation>
    <scope>NUCLEOTIDE SEQUENCE [LARGE SCALE GENOMIC DNA]</scope>
    <source>
        <strain evidence="4 5">Sa3CUA2</strain>
    </source>
</reference>
<dbReference type="SUPFAM" id="SSF51735">
    <property type="entry name" value="NAD(P)-binding Rossmann-fold domains"/>
    <property type="match status" value="1"/>
</dbReference>
<comment type="caution">
    <text evidence="4">The sequence shown here is derived from an EMBL/GenBank/DDBJ whole genome shotgun (WGS) entry which is preliminary data.</text>
</comment>
<dbReference type="CDD" id="cd05276">
    <property type="entry name" value="p53_inducible_oxidoreductase"/>
    <property type="match status" value="1"/>
</dbReference>
<dbReference type="PANTHER" id="PTHR48106:SF8">
    <property type="entry name" value="OS02G0805600 PROTEIN"/>
    <property type="match status" value="1"/>
</dbReference>
<dbReference type="SUPFAM" id="SSF50129">
    <property type="entry name" value="GroES-like"/>
    <property type="match status" value="1"/>
</dbReference>
<dbReference type="NCBIfam" id="TIGR02824">
    <property type="entry name" value="quinone_pig3"/>
    <property type="match status" value="1"/>
</dbReference>
<dbReference type="InterPro" id="IPR020843">
    <property type="entry name" value="ER"/>
</dbReference>
<evidence type="ECO:0000256" key="2">
    <source>
        <dbReference type="ARBA" id="ARBA00023002"/>
    </source>
</evidence>
<sequence>MRAVVVTSPGGPDVLRVEEVPDPVPGPGEVLVRVTAAGVNRADLLQRAGHYPPPPGAPTWPGLEVSGVVLETGPAAAPPDDARASAPSLRPGDRVAGLLAGGGYAERVTIPASQTLLVPPTGDLEGAAGLPEALATVWSNLRTAAFAPGETLLVHGGSGGVGSVAVQLAHARGHRVIATAGGPQRCARVRELGADVVVDHRAQDVADAVRDATDGRGVDVVLDVLGGRALGANVRLLAEGGRLVVIGLQQGRRGELDLPALMARRGSVIATTLRDRPAAQKAAIMADVRTHVWPLVLDGRVRPVVHARVPLADARRAHEMLESGEVFGKVLLLA</sequence>
<organism evidence="4 5">
    <name type="scientific">Cellulomonas avistercoris</name>
    <dbReference type="NCBI Taxonomy" id="2762242"/>
    <lineage>
        <taxon>Bacteria</taxon>
        <taxon>Bacillati</taxon>
        <taxon>Actinomycetota</taxon>
        <taxon>Actinomycetes</taxon>
        <taxon>Micrococcales</taxon>
        <taxon>Cellulomonadaceae</taxon>
        <taxon>Cellulomonas</taxon>
    </lineage>
</organism>
<keyword evidence="2" id="KW-0560">Oxidoreductase</keyword>
<dbReference type="EMBL" id="JACSQV010000010">
    <property type="protein sequence ID" value="MBD7919047.1"/>
    <property type="molecule type" value="Genomic_DNA"/>
</dbReference>
<accession>A0ABR8QF36</accession>
<dbReference type="Gene3D" id="3.90.180.10">
    <property type="entry name" value="Medium-chain alcohol dehydrogenases, catalytic domain"/>
    <property type="match status" value="1"/>
</dbReference>
<dbReference type="Pfam" id="PF00107">
    <property type="entry name" value="ADH_zinc_N"/>
    <property type="match status" value="1"/>
</dbReference>
<dbReference type="RefSeq" id="WP_191783706.1">
    <property type="nucleotide sequence ID" value="NZ_JACSQV010000010.1"/>
</dbReference>
<dbReference type="SMART" id="SM00829">
    <property type="entry name" value="PKS_ER"/>
    <property type="match status" value="1"/>
</dbReference>
<dbReference type="Pfam" id="PF08240">
    <property type="entry name" value="ADH_N"/>
    <property type="match status" value="1"/>
</dbReference>
<dbReference type="InterPro" id="IPR013154">
    <property type="entry name" value="ADH-like_N"/>
</dbReference>
<dbReference type="InterPro" id="IPR011032">
    <property type="entry name" value="GroES-like_sf"/>
</dbReference>
<name>A0ABR8QF36_9CELL</name>
<evidence type="ECO:0000313" key="5">
    <source>
        <dbReference type="Proteomes" id="UP000604241"/>
    </source>
</evidence>